<keyword evidence="1" id="KW-0677">Repeat</keyword>
<evidence type="ECO:0000313" key="4">
    <source>
        <dbReference type="Proteomes" id="UP001501183"/>
    </source>
</evidence>
<evidence type="ECO:0000256" key="1">
    <source>
        <dbReference type="PROSITE-ProRule" id="PRU01251"/>
    </source>
</evidence>
<keyword evidence="4" id="KW-1185">Reference proteome</keyword>
<dbReference type="EMBL" id="BAABFB010000066">
    <property type="protein sequence ID" value="GAA4486516.1"/>
    <property type="molecule type" value="Genomic_DNA"/>
</dbReference>
<keyword evidence="3" id="KW-0378">Hydrolase</keyword>
<evidence type="ECO:0000259" key="2">
    <source>
        <dbReference type="PROSITE" id="PS51903"/>
    </source>
</evidence>
<organism evidence="3 4">
    <name type="scientific">Rhodococcus olei</name>
    <dbReference type="NCBI Taxonomy" id="2161675"/>
    <lineage>
        <taxon>Bacteria</taxon>
        <taxon>Bacillati</taxon>
        <taxon>Actinomycetota</taxon>
        <taxon>Actinomycetes</taxon>
        <taxon>Mycobacteriales</taxon>
        <taxon>Nocardiaceae</taxon>
        <taxon>Rhodococcus</taxon>
    </lineage>
</organism>
<protein>
    <submittedName>
        <fullName evidence="3">Clp protease N-terminal domain-containing protein</fullName>
    </submittedName>
</protein>
<gene>
    <name evidence="3" type="ORF">GCM10023094_43110</name>
</gene>
<proteinExistence type="predicted"/>
<name>A0ABP8PF25_9NOCA</name>
<dbReference type="InterPro" id="IPR036628">
    <property type="entry name" value="Clp_N_dom_sf"/>
</dbReference>
<keyword evidence="3" id="KW-0645">Protease</keyword>
<dbReference type="Proteomes" id="UP001501183">
    <property type="component" value="Unassembled WGS sequence"/>
</dbReference>
<reference evidence="4" key="1">
    <citation type="journal article" date="2019" name="Int. J. Syst. Evol. Microbiol.">
        <title>The Global Catalogue of Microorganisms (GCM) 10K type strain sequencing project: providing services to taxonomists for standard genome sequencing and annotation.</title>
        <authorList>
            <consortium name="The Broad Institute Genomics Platform"/>
            <consortium name="The Broad Institute Genome Sequencing Center for Infectious Disease"/>
            <person name="Wu L."/>
            <person name="Ma J."/>
        </authorList>
    </citation>
    <scope>NUCLEOTIDE SEQUENCE [LARGE SCALE GENOMIC DNA]</scope>
    <source>
        <strain evidence="4">JCM 32206</strain>
    </source>
</reference>
<dbReference type="Pfam" id="PF02861">
    <property type="entry name" value="Clp_N"/>
    <property type="match status" value="2"/>
</dbReference>
<dbReference type="SUPFAM" id="SSF81923">
    <property type="entry name" value="Double Clp-N motif"/>
    <property type="match status" value="1"/>
</dbReference>
<sequence>MTMFERFTTAVRSAVVLAQGEAKDLSAPQIGPEHLLIGLLVVEEGSPLGAMCADVGLTAAGVRGDLVRGGVADRPLDAEDAEALRSIGIDLDAVRESVEASFGADALDRPPAGVEDTDRRGWFSRRIGHTPFTPEGKKAIELGLREALARKDSEIRSEHLMLGLLRGAGRDVVAVIEPHVAPAELRRRVVALLDRAA</sequence>
<evidence type="ECO:0000313" key="3">
    <source>
        <dbReference type="EMBL" id="GAA4486516.1"/>
    </source>
</evidence>
<dbReference type="Gene3D" id="1.10.1780.10">
    <property type="entry name" value="Clp, N-terminal domain"/>
    <property type="match status" value="1"/>
</dbReference>
<dbReference type="PROSITE" id="PS51903">
    <property type="entry name" value="CLP_R"/>
    <property type="match status" value="1"/>
</dbReference>
<feature type="domain" description="Clp R" evidence="2">
    <location>
        <begin position="4"/>
        <end position="197"/>
    </location>
</feature>
<comment type="caution">
    <text evidence="3">The sequence shown here is derived from an EMBL/GenBank/DDBJ whole genome shotgun (WGS) entry which is preliminary data.</text>
</comment>
<accession>A0ABP8PF25</accession>
<dbReference type="GO" id="GO:0008233">
    <property type="term" value="F:peptidase activity"/>
    <property type="evidence" value="ECO:0007669"/>
    <property type="project" value="UniProtKB-KW"/>
</dbReference>
<dbReference type="GO" id="GO:0006508">
    <property type="term" value="P:proteolysis"/>
    <property type="evidence" value="ECO:0007669"/>
    <property type="project" value="UniProtKB-KW"/>
</dbReference>
<dbReference type="InterPro" id="IPR004176">
    <property type="entry name" value="Clp_R_N"/>
</dbReference>